<accession>A0A8J6FZ04</accession>
<dbReference type="Proteomes" id="UP000710432">
    <property type="component" value="Unassembled WGS sequence"/>
</dbReference>
<keyword evidence="5" id="KW-0297">G-protein coupled receptor</keyword>
<feature type="transmembrane region" description="Helical" evidence="9">
    <location>
        <begin position="87"/>
        <end position="105"/>
    </location>
</feature>
<dbReference type="PANTHER" id="PTHR24061:SF545">
    <property type="entry name" value="VOMERONASAL 2, RECEPTOR 118-RELATED"/>
    <property type="match status" value="1"/>
</dbReference>
<evidence type="ECO:0000259" key="10">
    <source>
        <dbReference type="PROSITE" id="PS50259"/>
    </source>
</evidence>
<dbReference type="GO" id="GO:0005886">
    <property type="term" value="C:plasma membrane"/>
    <property type="evidence" value="ECO:0007669"/>
    <property type="project" value="UniProtKB-SubCell"/>
</dbReference>
<evidence type="ECO:0000256" key="3">
    <source>
        <dbReference type="ARBA" id="ARBA00022692"/>
    </source>
</evidence>
<sequence length="150" mass="16770">MLFLAGREVLSSWFQNLGSSAARREAEEDSELNTQSGDVAVVLQVFVKHKDIPIVKTNKWALSYSLLITPTICFFCALHFIGLPNTITHILWQITFGSAFTVALATDLAKAFMLVIPFRVTFTGRVVKWLIISWGPNFIIPICSLIQLVL</sequence>
<dbReference type="InterPro" id="IPR017978">
    <property type="entry name" value="GPCR_3_C"/>
</dbReference>
<comment type="subcellular location">
    <subcellularLocation>
        <location evidence="1">Cell membrane</location>
        <topology evidence="1">Multi-pass membrane protein</topology>
    </subcellularLocation>
</comment>
<proteinExistence type="predicted"/>
<dbReference type="PROSITE" id="PS50259">
    <property type="entry name" value="G_PROTEIN_RECEP_F3_4"/>
    <property type="match status" value="1"/>
</dbReference>
<dbReference type="InterPro" id="IPR000068">
    <property type="entry name" value="GPCR_3_Ca_sens_rcpt-rel"/>
</dbReference>
<keyword evidence="7 11" id="KW-0675">Receptor</keyword>
<evidence type="ECO:0000256" key="4">
    <source>
        <dbReference type="ARBA" id="ARBA00022989"/>
    </source>
</evidence>
<evidence type="ECO:0000256" key="6">
    <source>
        <dbReference type="ARBA" id="ARBA00023136"/>
    </source>
</evidence>
<evidence type="ECO:0000256" key="9">
    <source>
        <dbReference type="SAM" id="Phobius"/>
    </source>
</evidence>
<evidence type="ECO:0000256" key="5">
    <source>
        <dbReference type="ARBA" id="ARBA00023040"/>
    </source>
</evidence>
<evidence type="ECO:0000256" key="1">
    <source>
        <dbReference type="ARBA" id="ARBA00004651"/>
    </source>
</evidence>
<evidence type="ECO:0000256" key="2">
    <source>
        <dbReference type="ARBA" id="ARBA00022475"/>
    </source>
</evidence>
<evidence type="ECO:0000256" key="8">
    <source>
        <dbReference type="ARBA" id="ARBA00023224"/>
    </source>
</evidence>
<organism evidence="11 12">
    <name type="scientific">Microtus ochrogaster</name>
    <name type="common">Prairie vole</name>
    <dbReference type="NCBI Taxonomy" id="79684"/>
    <lineage>
        <taxon>Eukaryota</taxon>
        <taxon>Metazoa</taxon>
        <taxon>Chordata</taxon>
        <taxon>Craniata</taxon>
        <taxon>Vertebrata</taxon>
        <taxon>Euteleostomi</taxon>
        <taxon>Mammalia</taxon>
        <taxon>Eutheria</taxon>
        <taxon>Euarchontoglires</taxon>
        <taxon>Glires</taxon>
        <taxon>Rodentia</taxon>
        <taxon>Myomorpha</taxon>
        <taxon>Muroidea</taxon>
        <taxon>Cricetidae</taxon>
        <taxon>Arvicolinae</taxon>
        <taxon>Microtus</taxon>
    </lineage>
</organism>
<evidence type="ECO:0000313" key="11">
    <source>
        <dbReference type="EMBL" id="KAH0501244.1"/>
    </source>
</evidence>
<comment type="caution">
    <text evidence="11">The sequence shown here is derived from an EMBL/GenBank/DDBJ whole genome shotgun (WGS) entry which is preliminary data.</text>
</comment>
<dbReference type="AlphaFoldDB" id="A0A8J6FZ04"/>
<protein>
    <submittedName>
        <fullName evidence="11">Vomeronasal type-2 receptor 116</fullName>
    </submittedName>
</protein>
<dbReference type="EMBL" id="JAATJU010026800">
    <property type="protein sequence ID" value="KAH0501244.1"/>
    <property type="molecule type" value="Genomic_DNA"/>
</dbReference>
<feature type="transmembrane region" description="Helical" evidence="9">
    <location>
        <begin position="60"/>
        <end position="81"/>
    </location>
</feature>
<dbReference type="GO" id="GO:0004930">
    <property type="term" value="F:G protein-coupled receptor activity"/>
    <property type="evidence" value="ECO:0007669"/>
    <property type="project" value="UniProtKB-KW"/>
</dbReference>
<reference evidence="11" key="1">
    <citation type="submission" date="2020-03" db="EMBL/GenBank/DDBJ databases">
        <title>Studies in the Genomics of Life Span.</title>
        <authorList>
            <person name="Glass D."/>
        </authorList>
    </citation>
    <scope>NUCLEOTIDE SEQUENCE</scope>
    <source>
        <strain evidence="11">LTLLF</strain>
        <tissue evidence="11">Muscle</tissue>
    </source>
</reference>
<keyword evidence="4 9" id="KW-1133">Transmembrane helix</keyword>
<keyword evidence="6 9" id="KW-0472">Membrane</keyword>
<gene>
    <name evidence="11" type="ORF">LTLLF_197360</name>
</gene>
<feature type="transmembrane region" description="Helical" evidence="9">
    <location>
        <begin position="126"/>
        <end position="149"/>
    </location>
</feature>
<evidence type="ECO:0000256" key="7">
    <source>
        <dbReference type="ARBA" id="ARBA00023170"/>
    </source>
</evidence>
<keyword evidence="8" id="KW-0807">Transducer</keyword>
<keyword evidence="3 9" id="KW-0812">Transmembrane</keyword>
<feature type="domain" description="G-protein coupled receptors family 3 profile" evidence="10">
    <location>
        <begin position="39"/>
        <end position="150"/>
    </location>
</feature>
<dbReference type="PANTHER" id="PTHR24061">
    <property type="entry name" value="CALCIUM-SENSING RECEPTOR-RELATED"/>
    <property type="match status" value="1"/>
</dbReference>
<evidence type="ECO:0000313" key="12">
    <source>
        <dbReference type="Proteomes" id="UP000710432"/>
    </source>
</evidence>
<dbReference type="Pfam" id="PF00003">
    <property type="entry name" value="7tm_3"/>
    <property type="match status" value="1"/>
</dbReference>
<keyword evidence="2" id="KW-1003">Cell membrane</keyword>
<name>A0A8J6FZ04_MICOH</name>